<keyword evidence="4 12" id="KW-0808">Transferase</keyword>
<evidence type="ECO:0000259" key="9">
    <source>
        <dbReference type="Pfam" id="PF00712"/>
    </source>
</evidence>
<dbReference type="CDD" id="cd00140">
    <property type="entry name" value="beta_clamp"/>
    <property type="match status" value="1"/>
</dbReference>
<dbReference type="GO" id="GO:0009360">
    <property type="term" value="C:DNA polymerase III complex"/>
    <property type="evidence" value="ECO:0007669"/>
    <property type="project" value="InterPro"/>
</dbReference>
<dbReference type="Pfam" id="PF02768">
    <property type="entry name" value="DNA_pol3_beta_3"/>
    <property type="match status" value="1"/>
</dbReference>
<dbReference type="NCBIfam" id="TIGR00663">
    <property type="entry name" value="dnan"/>
    <property type="match status" value="1"/>
</dbReference>
<evidence type="ECO:0000256" key="8">
    <source>
        <dbReference type="ARBA" id="ARBA00023125"/>
    </source>
</evidence>
<keyword evidence="3" id="KW-0963">Cytoplasm</keyword>
<dbReference type="Pfam" id="PF02767">
    <property type="entry name" value="DNA_pol3_beta_2"/>
    <property type="match status" value="1"/>
</dbReference>
<proteinExistence type="inferred from homology"/>
<keyword evidence="7" id="KW-0239">DNA-directed DNA polymerase</keyword>
<dbReference type="InterPro" id="IPR046938">
    <property type="entry name" value="DNA_clamp_sf"/>
</dbReference>
<feature type="domain" description="DNA polymerase III beta sliding clamp central" evidence="10">
    <location>
        <begin position="129"/>
        <end position="238"/>
    </location>
</feature>
<dbReference type="PIRSF" id="PIRSF000804">
    <property type="entry name" value="DNA_pol_III_b"/>
    <property type="match status" value="1"/>
</dbReference>
<gene>
    <name evidence="12" type="ORF">MNB_SM-3-603</name>
</gene>
<feature type="domain" description="DNA polymerase III beta sliding clamp N-terminal" evidence="9">
    <location>
        <begin position="1"/>
        <end position="118"/>
    </location>
</feature>
<dbReference type="EC" id="2.7.7.7" evidence="12"/>
<evidence type="ECO:0000256" key="3">
    <source>
        <dbReference type="ARBA" id="ARBA00022490"/>
    </source>
</evidence>
<dbReference type="GO" id="GO:0005737">
    <property type="term" value="C:cytoplasm"/>
    <property type="evidence" value="ECO:0007669"/>
    <property type="project" value="UniProtKB-SubCell"/>
</dbReference>
<sequence length="355" mass="40746">MKIIIAKSILENILIHAIPFLEKKDASQITSHIYINVQDSFLTIKATDYEIGFLVQTDTVNILQEGTITANGRKFLDIIKILQNDDITLEAIDDYLQITQNQSKFKLPTFAYNQFPAFPKYDKNSKITINSQILIDSLKKITPTIDNNNPKFELNGALMDIQENKINFASTDTRRLSVISLDNTTNTTLSLILPKKAIIEIQKLFFDEIEIFYDEVNLVITSQQYTFFTKLIDGEYPNYERIIPKSIEYSLILPKNLFIKSLKQITTISNDIKLTFFEDTITFESLSDDNIEAKTQITHQTPFTKPFVMAVNSKYILDFLNVIDQTEFTIGLNETNSPFILSQNNFKTIIMPISL</sequence>
<comment type="subcellular location">
    <subcellularLocation>
        <location evidence="1">Cytoplasm</location>
    </subcellularLocation>
</comment>
<protein>
    <submittedName>
        <fullName evidence="12">DNA polymerase III beta subunit</fullName>
        <ecNumber evidence="12">2.7.7.7</ecNumber>
    </submittedName>
</protein>
<evidence type="ECO:0000256" key="5">
    <source>
        <dbReference type="ARBA" id="ARBA00022695"/>
    </source>
</evidence>
<dbReference type="PANTHER" id="PTHR30478">
    <property type="entry name" value="DNA POLYMERASE III SUBUNIT BETA"/>
    <property type="match status" value="1"/>
</dbReference>
<evidence type="ECO:0000256" key="1">
    <source>
        <dbReference type="ARBA" id="ARBA00004496"/>
    </source>
</evidence>
<dbReference type="GO" id="GO:0003887">
    <property type="term" value="F:DNA-directed DNA polymerase activity"/>
    <property type="evidence" value="ECO:0007669"/>
    <property type="project" value="UniProtKB-KW"/>
</dbReference>
<dbReference type="PANTHER" id="PTHR30478:SF0">
    <property type="entry name" value="BETA SLIDING CLAMP"/>
    <property type="match status" value="1"/>
</dbReference>
<evidence type="ECO:0000259" key="10">
    <source>
        <dbReference type="Pfam" id="PF02767"/>
    </source>
</evidence>
<dbReference type="AlphaFoldDB" id="A0A1W1D2T5"/>
<dbReference type="Gene3D" id="3.10.150.10">
    <property type="entry name" value="DNA Polymerase III, subunit A, domain 2"/>
    <property type="match status" value="3"/>
</dbReference>
<evidence type="ECO:0000256" key="2">
    <source>
        <dbReference type="ARBA" id="ARBA00010752"/>
    </source>
</evidence>
<accession>A0A1W1D2T5</accession>
<dbReference type="GO" id="GO:0003677">
    <property type="term" value="F:DNA binding"/>
    <property type="evidence" value="ECO:0007669"/>
    <property type="project" value="UniProtKB-KW"/>
</dbReference>
<feature type="domain" description="DNA polymerase III beta sliding clamp C-terminal" evidence="11">
    <location>
        <begin position="241"/>
        <end position="353"/>
    </location>
</feature>
<organism evidence="12">
    <name type="scientific">hydrothermal vent metagenome</name>
    <dbReference type="NCBI Taxonomy" id="652676"/>
    <lineage>
        <taxon>unclassified sequences</taxon>
        <taxon>metagenomes</taxon>
        <taxon>ecological metagenomes</taxon>
    </lineage>
</organism>
<keyword evidence="6" id="KW-0235">DNA replication</keyword>
<dbReference type="SUPFAM" id="SSF55979">
    <property type="entry name" value="DNA clamp"/>
    <property type="match status" value="3"/>
</dbReference>
<keyword evidence="8" id="KW-0238">DNA-binding</keyword>
<dbReference type="InterPro" id="IPR022637">
    <property type="entry name" value="DNA_polIII_beta_cen"/>
</dbReference>
<dbReference type="InterPro" id="IPR001001">
    <property type="entry name" value="DNA_polIII_beta"/>
</dbReference>
<evidence type="ECO:0000313" key="12">
    <source>
        <dbReference type="EMBL" id="SFV74874.1"/>
    </source>
</evidence>
<dbReference type="InterPro" id="IPR022635">
    <property type="entry name" value="DNA_polIII_beta_C"/>
</dbReference>
<reference evidence="12" key="1">
    <citation type="submission" date="2016-10" db="EMBL/GenBank/DDBJ databases">
        <authorList>
            <person name="de Groot N.N."/>
        </authorList>
    </citation>
    <scope>NUCLEOTIDE SEQUENCE</scope>
</reference>
<evidence type="ECO:0000256" key="6">
    <source>
        <dbReference type="ARBA" id="ARBA00022705"/>
    </source>
</evidence>
<evidence type="ECO:0000256" key="7">
    <source>
        <dbReference type="ARBA" id="ARBA00022932"/>
    </source>
</evidence>
<evidence type="ECO:0000256" key="4">
    <source>
        <dbReference type="ARBA" id="ARBA00022679"/>
    </source>
</evidence>
<dbReference type="EMBL" id="FPHP01000008">
    <property type="protein sequence ID" value="SFV74874.1"/>
    <property type="molecule type" value="Genomic_DNA"/>
</dbReference>
<dbReference type="SMART" id="SM00480">
    <property type="entry name" value="POL3Bc"/>
    <property type="match status" value="1"/>
</dbReference>
<evidence type="ECO:0000259" key="11">
    <source>
        <dbReference type="Pfam" id="PF02768"/>
    </source>
</evidence>
<dbReference type="InterPro" id="IPR022634">
    <property type="entry name" value="DNA_polIII_beta_N"/>
</dbReference>
<keyword evidence="5 12" id="KW-0548">Nucleotidyltransferase</keyword>
<dbReference type="Pfam" id="PF00712">
    <property type="entry name" value="DNA_pol3_beta"/>
    <property type="match status" value="1"/>
</dbReference>
<dbReference type="GO" id="GO:0006271">
    <property type="term" value="P:DNA strand elongation involved in DNA replication"/>
    <property type="evidence" value="ECO:0007669"/>
    <property type="project" value="TreeGrafter"/>
</dbReference>
<comment type="similarity">
    <text evidence="2">Belongs to the beta sliding clamp family.</text>
</comment>
<dbReference type="GO" id="GO:0008408">
    <property type="term" value="F:3'-5' exonuclease activity"/>
    <property type="evidence" value="ECO:0007669"/>
    <property type="project" value="InterPro"/>
</dbReference>
<name>A0A1W1D2T5_9ZZZZ</name>